<organism evidence="2 3">
    <name type="scientific">Zophobas morio</name>
    <dbReference type="NCBI Taxonomy" id="2755281"/>
    <lineage>
        <taxon>Eukaryota</taxon>
        <taxon>Metazoa</taxon>
        <taxon>Ecdysozoa</taxon>
        <taxon>Arthropoda</taxon>
        <taxon>Hexapoda</taxon>
        <taxon>Insecta</taxon>
        <taxon>Pterygota</taxon>
        <taxon>Neoptera</taxon>
        <taxon>Endopterygota</taxon>
        <taxon>Coleoptera</taxon>
        <taxon>Polyphaga</taxon>
        <taxon>Cucujiformia</taxon>
        <taxon>Tenebrionidae</taxon>
        <taxon>Zophobas</taxon>
    </lineage>
</organism>
<name>A0AA38HJA0_9CUCU</name>
<protein>
    <recommendedName>
        <fullName evidence="4">Secreted protein</fullName>
    </recommendedName>
</protein>
<evidence type="ECO:0008006" key="4">
    <source>
        <dbReference type="Google" id="ProtNLM"/>
    </source>
</evidence>
<dbReference type="EMBL" id="JALNTZ010002309">
    <property type="protein sequence ID" value="KAJ3618743.1"/>
    <property type="molecule type" value="Genomic_DNA"/>
</dbReference>
<sequence>MHLEMVIALLLFPLYLLPTAYTSGQVFPNNLVGVGVVVRGSLRMRKQQYHRHRVQRGSEGAQGVEYLACIAGRVGARAESLAEQQLAVDGMTRAQPQLSPEGCVRVE</sequence>
<keyword evidence="3" id="KW-1185">Reference proteome</keyword>
<dbReference type="Proteomes" id="UP001168821">
    <property type="component" value="Unassembled WGS sequence"/>
</dbReference>
<feature type="signal peptide" evidence="1">
    <location>
        <begin position="1"/>
        <end position="24"/>
    </location>
</feature>
<evidence type="ECO:0000256" key="1">
    <source>
        <dbReference type="SAM" id="SignalP"/>
    </source>
</evidence>
<evidence type="ECO:0000313" key="3">
    <source>
        <dbReference type="Proteomes" id="UP001168821"/>
    </source>
</evidence>
<gene>
    <name evidence="2" type="ORF">Zmor_008775</name>
</gene>
<evidence type="ECO:0000313" key="2">
    <source>
        <dbReference type="EMBL" id="KAJ3618743.1"/>
    </source>
</evidence>
<dbReference type="AlphaFoldDB" id="A0AA38HJA0"/>
<accession>A0AA38HJA0</accession>
<feature type="non-terminal residue" evidence="2">
    <location>
        <position position="107"/>
    </location>
</feature>
<keyword evidence="1" id="KW-0732">Signal</keyword>
<feature type="chain" id="PRO_5041379538" description="Secreted protein" evidence="1">
    <location>
        <begin position="25"/>
        <end position="107"/>
    </location>
</feature>
<proteinExistence type="predicted"/>
<comment type="caution">
    <text evidence="2">The sequence shown here is derived from an EMBL/GenBank/DDBJ whole genome shotgun (WGS) entry which is preliminary data.</text>
</comment>
<reference evidence="2" key="1">
    <citation type="journal article" date="2023" name="G3 (Bethesda)">
        <title>Whole genome assemblies of Zophobas morio and Tenebrio molitor.</title>
        <authorList>
            <person name="Kaur S."/>
            <person name="Stinson S.A."/>
            <person name="diCenzo G.C."/>
        </authorList>
    </citation>
    <scope>NUCLEOTIDE SEQUENCE</scope>
    <source>
        <strain evidence="2">QUZm001</strain>
    </source>
</reference>